<dbReference type="EMBL" id="CP121196">
    <property type="protein sequence ID" value="XBH16992.1"/>
    <property type="molecule type" value="Genomic_DNA"/>
</dbReference>
<gene>
    <name evidence="3" type="ORF">P8935_20765</name>
</gene>
<dbReference type="Pfam" id="PF12867">
    <property type="entry name" value="DinB_2"/>
    <property type="match status" value="1"/>
</dbReference>
<keyword evidence="1" id="KW-0732">Signal</keyword>
<evidence type="ECO:0000313" key="3">
    <source>
        <dbReference type="EMBL" id="XBH16992.1"/>
    </source>
</evidence>
<dbReference type="AlphaFoldDB" id="A0AAU7DI38"/>
<dbReference type="InterPro" id="IPR034660">
    <property type="entry name" value="DinB/YfiT-like"/>
</dbReference>
<proteinExistence type="predicted"/>
<name>A0AAU7DI38_9BACT</name>
<dbReference type="SUPFAM" id="SSF109854">
    <property type="entry name" value="DinB/YfiT-like putative metalloenzymes"/>
    <property type="match status" value="1"/>
</dbReference>
<feature type="domain" description="DinB-like" evidence="2">
    <location>
        <begin position="54"/>
        <end position="174"/>
    </location>
</feature>
<feature type="chain" id="PRO_5043660938" evidence="1">
    <location>
        <begin position="22"/>
        <end position="192"/>
    </location>
</feature>
<dbReference type="Gene3D" id="1.20.120.450">
    <property type="entry name" value="dinb family like domain"/>
    <property type="match status" value="1"/>
</dbReference>
<accession>A0AAU7DI38</accession>
<evidence type="ECO:0000256" key="1">
    <source>
        <dbReference type="SAM" id="SignalP"/>
    </source>
</evidence>
<organism evidence="3">
    <name type="scientific">Telmatobacter sp. DSM 110680</name>
    <dbReference type="NCBI Taxonomy" id="3036704"/>
    <lineage>
        <taxon>Bacteria</taxon>
        <taxon>Pseudomonadati</taxon>
        <taxon>Acidobacteriota</taxon>
        <taxon>Terriglobia</taxon>
        <taxon>Terriglobales</taxon>
        <taxon>Acidobacteriaceae</taxon>
        <taxon>Telmatobacter</taxon>
    </lineage>
</organism>
<dbReference type="RefSeq" id="WP_348262224.1">
    <property type="nucleotide sequence ID" value="NZ_CP121196.1"/>
</dbReference>
<reference evidence="3" key="1">
    <citation type="submission" date="2023-03" db="EMBL/GenBank/DDBJ databases">
        <title>Edaphobacter sp.</title>
        <authorList>
            <person name="Huber K.J."/>
            <person name="Papendorf J."/>
            <person name="Pilke C."/>
            <person name="Bunk B."/>
            <person name="Sproeer C."/>
            <person name="Pester M."/>
        </authorList>
    </citation>
    <scope>NUCLEOTIDE SEQUENCE</scope>
    <source>
        <strain evidence="3">DSM 110680</strain>
    </source>
</reference>
<dbReference type="InterPro" id="IPR024775">
    <property type="entry name" value="DinB-like"/>
</dbReference>
<feature type="signal peptide" evidence="1">
    <location>
        <begin position="1"/>
        <end position="21"/>
    </location>
</feature>
<evidence type="ECO:0000259" key="2">
    <source>
        <dbReference type="Pfam" id="PF12867"/>
    </source>
</evidence>
<sequence length="192" mass="20993">MKMLIKTLALAVAIGCAVPHASCQATPAPTPVPNPKPPLSPSQSLLESWNDIGRKLTAMAEDFPEDKYDFKPNKDERSFAEQLLHAANANYFFIDPVKGVTAPQGDPKRSDFKSKAAIVEFVRKSFGEGAALIKSKGDNGMSDLFLDPFANQKSRFSDGAWGLIEHSGEHYGQLVVYYRTAGLVPPESRPKK</sequence>
<protein>
    <submittedName>
        <fullName evidence="3">DinB family protein</fullName>
    </submittedName>
</protein>